<dbReference type="RefSeq" id="WP_260795254.1">
    <property type="nucleotide sequence ID" value="NZ_CP093313.1"/>
</dbReference>
<dbReference type="Proteomes" id="UP001059380">
    <property type="component" value="Chromosome"/>
</dbReference>
<dbReference type="EMBL" id="CP093313">
    <property type="protein sequence ID" value="UWZ85666.1"/>
    <property type="molecule type" value="Genomic_DNA"/>
</dbReference>
<name>A0A9J7BV59_9BACT</name>
<sequence length="318" mass="34056">MTTGISVGSKENVVIQAGGCSIRVLPQFGGKIASIHFRGQELLQAPLAPVASRTHTMPFDAADASGWDECLPSVAACTVKTQAASADVPDHGDLWRVPWTVLDSAPHSVTLSSACFSLPLTLRRRLTIDETKKGARISLDYRLTNTGTAPVPWSWAAHPLFTVAEGDRIILPDSIHTLRLEGSGGNRLGKAGDEIQWPIADLADGFHADLSRAEAPDSGIGDKLFAGPMHPDAAWCVLERPSAGVRIKVTFDANATPYLGLWICYGGWPERPGPKQVCVAPEPATAPVDSLAFTGPWSRTLAPGEWSDWPMHVDLETL</sequence>
<dbReference type="InterPro" id="IPR011013">
    <property type="entry name" value="Gal_mutarotase_sf_dom"/>
</dbReference>
<reference evidence="1" key="1">
    <citation type="submission" date="2021-04" db="EMBL/GenBank/DDBJ databases">
        <title>Phylogenetic analysis of Acidobacteriaceae.</title>
        <authorList>
            <person name="Qiu L."/>
            <person name="Zhang Q."/>
        </authorList>
    </citation>
    <scope>NUCLEOTIDE SEQUENCE</scope>
    <source>
        <strain evidence="1">DSM 25168</strain>
    </source>
</reference>
<organism evidence="1 2">
    <name type="scientific">Occallatibacter riparius</name>
    <dbReference type="NCBI Taxonomy" id="1002689"/>
    <lineage>
        <taxon>Bacteria</taxon>
        <taxon>Pseudomonadati</taxon>
        <taxon>Acidobacteriota</taxon>
        <taxon>Terriglobia</taxon>
        <taxon>Terriglobales</taxon>
        <taxon>Acidobacteriaceae</taxon>
        <taxon>Occallatibacter</taxon>
    </lineage>
</organism>
<gene>
    <name evidence="1" type="ORF">MOP44_06905</name>
</gene>
<protein>
    <recommendedName>
        <fullName evidence="3">Galactose mutarotase</fullName>
    </recommendedName>
</protein>
<dbReference type="Pfam" id="PF01263">
    <property type="entry name" value="Aldose_epim"/>
    <property type="match status" value="1"/>
</dbReference>
<proteinExistence type="predicted"/>
<evidence type="ECO:0000313" key="1">
    <source>
        <dbReference type="EMBL" id="UWZ85666.1"/>
    </source>
</evidence>
<accession>A0A9J7BV59</accession>
<dbReference type="KEGG" id="orp:MOP44_06905"/>
<evidence type="ECO:0008006" key="3">
    <source>
        <dbReference type="Google" id="ProtNLM"/>
    </source>
</evidence>
<dbReference type="GO" id="GO:0016853">
    <property type="term" value="F:isomerase activity"/>
    <property type="evidence" value="ECO:0007669"/>
    <property type="project" value="InterPro"/>
</dbReference>
<dbReference type="GO" id="GO:0030246">
    <property type="term" value="F:carbohydrate binding"/>
    <property type="evidence" value="ECO:0007669"/>
    <property type="project" value="InterPro"/>
</dbReference>
<dbReference type="Gene3D" id="2.70.98.10">
    <property type="match status" value="1"/>
</dbReference>
<dbReference type="GO" id="GO:0005975">
    <property type="term" value="P:carbohydrate metabolic process"/>
    <property type="evidence" value="ECO:0007669"/>
    <property type="project" value="InterPro"/>
</dbReference>
<dbReference type="InterPro" id="IPR014718">
    <property type="entry name" value="GH-type_carb-bd"/>
</dbReference>
<dbReference type="SUPFAM" id="SSF74650">
    <property type="entry name" value="Galactose mutarotase-like"/>
    <property type="match status" value="1"/>
</dbReference>
<dbReference type="AlphaFoldDB" id="A0A9J7BV59"/>
<dbReference type="InterPro" id="IPR008183">
    <property type="entry name" value="Aldose_1/G6P_1-epimerase"/>
</dbReference>
<keyword evidence="2" id="KW-1185">Reference proteome</keyword>
<evidence type="ECO:0000313" key="2">
    <source>
        <dbReference type="Proteomes" id="UP001059380"/>
    </source>
</evidence>